<evidence type="ECO:0000313" key="3">
    <source>
        <dbReference type="EMBL" id="GGD16700.1"/>
    </source>
</evidence>
<evidence type="ECO:0000256" key="2">
    <source>
        <dbReference type="SAM" id="Phobius"/>
    </source>
</evidence>
<dbReference type="InterPro" id="IPR025327">
    <property type="entry name" value="DUF4233"/>
</dbReference>
<feature type="transmembrane region" description="Helical" evidence="2">
    <location>
        <begin position="41"/>
        <end position="61"/>
    </location>
</feature>
<keyword evidence="4" id="KW-1185">Reference proteome</keyword>
<reference evidence="4" key="1">
    <citation type="journal article" date="2019" name="Int. J. Syst. Evol. Microbiol.">
        <title>The Global Catalogue of Microorganisms (GCM) 10K type strain sequencing project: providing services to taxonomists for standard genome sequencing and annotation.</title>
        <authorList>
            <consortium name="The Broad Institute Genomics Platform"/>
            <consortium name="The Broad Institute Genome Sequencing Center for Infectious Disease"/>
            <person name="Wu L."/>
            <person name="Ma J."/>
        </authorList>
    </citation>
    <scope>NUCLEOTIDE SEQUENCE [LARGE SCALE GENOMIC DNA]</scope>
    <source>
        <strain evidence="4">CCM 7403</strain>
    </source>
</reference>
<feature type="transmembrane region" description="Helical" evidence="2">
    <location>
        <begin position="99"/>
        <end position="130"/>
    </location>
</feature>
<dbReference type="Proteomes" id="UP000630594">
    <property type="component" value="Unassembled WGS sequence"/>
</dbReference>
<evidence type="ECO:0000256" key="1">
    <source>
        <dbReference type="SAM" id="MobiDB-lite"/>
    </source>
</evidence>
<feature type="transmembrane region" description="Helical" evidence="2">
    <location>
        <begin position="68"/>
        <end position="87"/>
    </location>
</feature>
<dbReference type="RefSeq" id="WP_229721473.1">
    <property type="nucleotide sequence ID" value="NZ_BMCK01000002.1"/>
</dbReference>
<dbReference type="EMBL" id="BMCK01000002">
    <property type="protein sequence ID" value="GGD16700.1"/>
    <property type="molecule type" value="Genomic_DNA"/>
</dbReference>
<protein>
    <recommendedName>
        <fullName evidence="5">DUF4233 domain-containing protein</fullName>
    </recommendedName>
</protein>
<dbReference type="Pfam" id="PF14017">
    <property type="entry name" value="DUF4233"/>
    <property type="match status" value="1"/>
</dbReference>
<feature type="compositionally biased region" description="Acidic residues" evidence="1">
    <location>
        <begin position="10"/>
        <end position="22"/>
    </location>
</feature>
<keyword evidence="2" id="KW-1133">Transmembrane helix</keyword>
<name>A0ABQ1Q6P5_9ACTN</name>
<evidence type="ECO:0008006" key="5">
    <source>
        <dbReference type="Google" id="ProtNLM"/>
    </source>
</evidence>
<proteinExistence type="predicted"/>
<organism evidence="3 4">
    <name type="scientific">Nocardioides daphniae</name>
    <dbReference type="NCBI Taxonomy" id="402297"/>
    <lineage>
        <taxon>Bacteria</taxon>
        <taxon>Bacillati</taxon>
        <taxon>Actinomycetota</taxon>
        <taxon>Actinomycetes</taxon>
        <taxon>Propionibacteriales</taxon>
        <taxon>Nocardioidaceae</taxon>
        <taxon>Nocardioides</taxon>
    </lineage>
</organism>
<accession>A0ABQ1Q6P5</accession>
<keyword evidence="2" id="KW-0472">Membrane</keyword>
<keyword evidence="2" id="KW-0812">Transmembrane</keyword>
<sequence>MNDPVQPGIDPDDTLAESPEETPEEIVARNLAKSPTRGMCAAILALQSIALGLTTPVLIMVADVSRGVALLIGVGLAVLCLLTAGMLRRPWAYHVGTAIQVASLALGFVIPLMFVLGIIFALLWGGAIALGRKIEREKAAAWNAWLLEQQSEQQGEQQGA</sequence>
<evidence type="ECO:0000313" key="4">
    <source>
        <dbReference type="Proteomes" id="UP000630594"/>
    </source>
</evidence>
<gene>
    <name evidence="3" type="ORF">GCM10007231_14560</name>
</gene>
<comment type="caution">
    <text evidence="3">The sequence shown here is derived from an EMBL/GenBank/DDBJ whole genome shotgun (WGS) entry which is preliminary data.</text>
</comment>
<feature type="region of interest" description="Disordered" evidence="1">
    <location>
        <begin position="1"/>
        <end position="22"/>
    </location>
</feature>